<name>A0A0K2AT26_STRA7</name>
<evidence type="ECO:0000313" key="2">
    <source>
        <dbReference type="EMBL" id="AKZ55982.1"/>
    </source>
</evidence>
<dbReference type="AlphaFoldDB" id="A0A0K2AT26"/>
<protein>
    <submittedName>
        <fullName evidence="2">Uncharacterized protein</fullName>
    </submittedName>
</protein>
<feature type="compositionally biased region" description="Basic and acidic residues" evidence="1">
    <location>
        <begin position="16"/>
        <end position="30"/>
    </location>
</feature>
<evidence type="ECO:0000256" key="1">
    <source>
        <dbReference type="SAM" id="MobiDB-lite"/>
    </source>
</evidence>
<proteinExistence type="predicted"/>
<dbReference type="KEGG" id="samb:SAM23877_2933"/>
<dbReference type="EMBL" id="CP012382">
    <property type="protein sequence ID" value="AKZ55982.1"/>
    <property type="molecule type" value="Genomic_DNA"/>
</dbReference>
<gene>
    <name evidence="2" type="ORF">SAM23877_2933</name>
</gene>
<sequence>MIEVTSPSGLSLLGWRDPDETRRTGLKEKTTHPVSVRSRRCLSWPGFCCSSPVCSRSAGRSG</sequence>
<accession>A0A0K2AT26</accession>
<organism evidence="2 3">
    <name type="scientific">Streptomyces ambofaciens (strain ATCC 23877 / 3486 / DSM 40053 / JCM 4204 / NBRC 12836 / NRRL B-2516)</name>
    <dbReference type="NCBI Taxonomy" id="278992"/>
    <lineage>
        <taxon>Bacteria</taxon>
        <taxon>Bacillati</taxon>
        <taxon>Actinomycetota</taxon>
        <taxon>Actinomycetes</taxon>
        <taxon>Kitasatosporales</taxon>
        <taxon>Streptomycetaceae</taxon>
        <taxon>Streptomyces</taxon>
    </lineage>
</organism>
<feature type="region of interest" description="Disordered" evidence="1">
    <location>
        <begin position="1"/>
        <end position="30"/>
    </location>
</feature>
<evidence type="ECO:0000313" key="3">
    <source>
        <dbReference type="Proteomes" id="UP000061018"/>
    </source>
</evidence>
<reference evidence="3" key="1">
    <citation type="journal article" date="2015" name="J. Biotechnol.">
        <title>Complete genome sequence of Streptomyces ambofaciens ATCC 23877, the spiramycin producer.</title>
        <authorList>
            <person name="Thibessard A."/>
            <person name="Haas D."/>
            <person name="Gerbaud C."/>
            <person name="Aigle B."/>
            <person name="Lautru S."/>
            <person name="Pernodet J.L."/>
            <person name="Leblond P."/>
        </authorList>
    </citation>
    <scope>NUCLEOTIDE SEQUENCE [LARGE SCALE GENOMIC DNA]</scope>
    <source>
        <strain evidence="3">ATCC 23877 / 3486 / DSM 40053 / JCM 4204 / NBRC 12836 / NRRL B-2516</strain>
    </source>
</reference>
<dbReference type="Proteomes" id="UP000061018">
    <property type="component" value="Chromosome"/>
</dbReference>